<evidence type="ECO:0000313" key="2">
    <source>
        <dbReference type="Proteomes" id="UP000499080"/>
    </source>
</evidence>
<protein>
    <submittedName>
        <fullName evidence="1">Uncharacterized protein</fullName>
    </submittedName>
</protein>
<keyword evidence="2" id="KW-1185">Reference proteome</keyword>
<evidence type="ECO:0000313" key="1">
    <source>
        <dbReference type="EMBL" id="GBN36949.1"/>
    </source>
</evidence>
<reference evidence="1 2" key="1">
    <citation type="journal article" date="2019" name="Sci. Rep.">
        <title>Orb-weaving spider Araneus ventricosus genome elucidates the spidroin gene catalogue.</title>
        <authorList>
            <person name="Kono N."/>
            <person name="Nakamura H."/>
            <person name="Ohtoshi R."/>
            <person name="Moran D.A.P."/>
            <person name="Shinohara A."/>
            <person name="Yoshida Y."/>
            <person name="Fujiwara M."/>
            <person name="Mori M."/>
            <person name="Tomita M."/>
            <person name="Arakawa K."/>
        </authorList>
    </citation>
    <scope>NUCLEOTIDE SEQUENCE [LARGE SCALE GENOMIC DNA]</scope>
</reference>
<gene>
    <name evidence="1" type="ORF">AVEN_101571_1</name>
</gene>
<dbReference type="EMBL" id="BGPR01008931">
    <property type="protein sequence ID" value="GBN36949.1"/>
    <property type="molecule type" value="Genomic_DNA"/>
</dbReference>
<proteinExistence type="predicted"/>
<name>A0A4Y2NE84_ARAVE</name>
<dbReference type="Proteomes" id="UP000499080">
    <property type="component" value="Unassembled WGS sequence"/>
</dbReference>
<sequence length="93" mass="10390">MQRRGSNIFPLVWRGSLESGMPAKVSSSPSDHDSKSRVLSKIALVLLQRGSVSVPMLSIRISCRENLTARQKTTSSYLAYAVEFTSWPRLHLN</sequence>
<organism evidence="1 2">
    <name type="scientific">Araneus ventricosus</name>
    <name type="common">Orbweaver spider</name>
    <name type="synonym">Epeira ventricosa</name>
    <dbReference type="NCBI Taxonomy" id="182803"/>
    <lineage>
        <taxon>Eukaryota</taxon>
        <taxon>Metazoa</taxon>
        <taxon>Ecdysozoa</taxon>
        <taxon>Arthropoda</taxon>
        <taxon>Chelicerata</taxon>
        <taxon>Arachnida</taxon>
        <taxon>Araneae</taxon>
        <taxon>Araneomorphae</taxon>
        <taxon>Entelegynae</taxon>
        <taxon>Araneoidea</taxon>
        <taxon>Araneidae</taxon>
        <taxon>Araneus</taxon>
    </lineage>
</organism>
<accession>A0A4Y2NE84</accession>
<dbReference type="AlphaFoldDB" id="A0A4Y2NE84"/>
<comment type="caution">
    <text evidence="1">The sequence shown here is derived from an EMBL/GenBank/DDBJ whole genome shotgun (WGS) entry which is preliminary data.</text>
</comment>